<dbReference type="Proteomes" id="UP000235828">
    <property type="component" value="Chromosome B"/>
</dbReference>
<keyword evidence="3 5" id="KW-0548">Nucleotidyltransferase</keyword>
<reference evidence="5 6" key="1">
    <citation type="submission" date="2017-10" db="EMBL/GenBank/DDBJ databases">
        <authorList>
            <person name="Banno H."/>
            <person name="Chua N.-H."/>
        </authorList>
    </citation>
    <scope>NUCLEOTIDE SEQUENCE [LARGE SCALE GENOMIC DNA]</scope>
    <source>
        <strain evidence="5">Vibrio tapetis CECT4600</strain>
    </source>
</reference>
<organism evidence="5 6">
    <name type="scientific">Vibrio tapetis subsp. tapetis</name>
    <dbReference type="NCBI Taxonomy" id="1671868"/>
    <lineage>
        <taxon>Bacteria</taxon>
        <taxon>Pseudomonadati</taxon>
        <taxon>Pseudomonadota</taxon>
        <taxon>Gammaproteobacteria</taxon>
        <taxon>Vibrionales</taxon>
        <taxon>Vibrionaceae</taxon>
        <taxon>Vibrio</taxon>
    </lineage>
</organism>
<dbReference type="OrthoDB" id="3196716at2"/>
<dbReference type="InterPro" id="IPR005551">
    <property type="entry name" value="CitX"/>
</dbReference>
<dbReference type="KEGG" id="vta:B0169"/>
<name>A0A2N8ZIP4_9VIBR</name>
<sequence>MHSGPKVSLQQLLDCKEQRAFRQREWISIHSLPLISLSINMVGNIKRNELSSRAFHAGYKAIIDDCLSVDLPIVAVEKTVSATGYEALLAVNSSSYSDLKYAMVNIEDTHPLGRLLDIDVIDLNGKPISRDTLNLPRRRCFVCQQEAKICARNRSHSLHELLNKMTEIIHESYPNV</sequence>
<evidence type="ECO:0000256" key="4">
    <source>
        <dbReference type="ARBA" id="ARBA00048574"/>
    </source>
</evidence>
<evidence type="ECO:0000256" key="1">
    <source>
        <dbReference type="ARBA" id="ARBA00012524"/>
    </source>
</evidence>
<evidence type="ECO:0000256" key="2">
    <source>
        <dbReference type="ARBA" id="ARBA00022679"/>
    </source>
</evidence>
<protein>
    <recommendedName>
        <fullName evidence="1">citrate lyase holo-[acyl-carrier protein] synthase</fullName>
        <ecNumber evidence="1">2.7.7.61</ecNumber>
    </recommendedName>
</protein>
<keyword evidence="6" id="KW-1185">Reference proteome</keyword>
<comment type="catalytic activity">
    <reaction evidence="4">
        <text>apo-[citrate lyase ACP] + 2'-(5''-triphospho-alpha-D-ribosyl)-3'-dephospho-CoA = holo-[citrate lyase ACP] + diphosphate</text>
        <dbReference type="Rhea" id="RHEA:16333"/>
        <dbReference type="Rhea" id="RHEA-COMP:10157"/>
        <dbReference type="Rhea" id="RHEA-COMP:10158"/>
        <dbReference type="ChEBI" id="CHEBI:29999"/>
        <dbReference type="ChEBI" id="CHEBI:33019"/>
        <dbReference type="ChEBI" id="CHEBI:61378"/>
        <dbReference type="ChEBI" id="CHEBI:82683"/>
        <dbReference type="EC" id="2.7.7.61"/>
    </reaction>
</comment>
<dbReference type="Pfam" id="PF03802">
    <property type="entry name" value="CitX"/>
    <property type="match status" value="1"/>
</dbReference>
<evidence type="ECO:0000313" key="5">
    <source>
        <dbReference type="EMBL" id="SON51780.1"/>
    </source>
</evidence>
<evidence type="ECO:0000313" key="6">
    <source>
        <dbReference type="Proteomes" id="UP000235828"/>
    </source>
</evidence>
<proteinExistence type="predicted"/>
<keyword evidence="5" id="KW-0456">Lyase</keyword>
<accession>A0A2N8ZIP4</accession>
<dbReference type="GO" id="GO:0050519">
    <property type="term" value="F:holo-citrate lyase synthase activity"/>
    <property type="evidence" value="ECO:0007669"/>
    <property type="project" value="UniProtKB-EC"/>
</dbReference>
<dbReference type="NCBIfam" id="TIGR03124">
    <property type="entry name" value="citrate_citX"/>
    <property type="match status" value="1"/>
</dbReference>
<dbReference type="AlphaFoldDB" id="A0A2N8ZIP4"/>
<dbReference type="RefSeq" id="WP_102524171.1">
    <property type="nucleotide sequence ID" value="NZ_LT960612.1"/>
</dbReference>
<gene>
    <name evidence="5" type="primary">citX</name>
    <name evidence="5" type="ORF">VTAP4600_B0169</name>
</gene>
<dbReference type="EC" id="2.7.7.61" evidence="1"/>
<dbReference type="GO" id="GO:0051191">
    <property type="term" value="P:prosthetic group biosynthetic process"/>
    <property type="evidence" value="ECO:0007669"/>
    <property type="project" value="InterPro"/>
</dbReference>
<dbReference type="GO" id="GO:0016829">
    <property type="term" value="F:lyase activity"/>
    <property type="evidence" value="ECO:0007669"/>
    <property type="project" value="UniProtKB-KW"/>
</dbReference>
<keyword evidence="2 5" id="KW-0808">Transferase</keyword>
<dbReference type="NCBIfam" id="NF002383">
    <property type="entry name" value="PRK01392.1"/>
    <property type="match status" value="1"/>
</dbReference>
<evidence type="ECO:0000256" key="3">
    <source>
        <dbReference type="ARBA" id="ARBA00022695"/>
    </source>
</evidence>
<dbReference type="EMBL" id="LT960612">
    <property type="protein sequence ID" value="SON51780.1"/>
    <property type="molecule type" value="Genomic_DNA"/>
</dbReference>